<dbReference type="SUPFAM" id="SSF53335">
    <property type="entry name" value="S-adenosyl-L-methionine-dependent methyltransferases"/>
    <property type="match status" value="1"/>
</dbReference>
<accession>A0ABN9WY20</accession>
<dbReference type="Proteomes" id="UP001189429">
    <property type="component" value="Unassembled WGS sequence"/>
</dbReference>
<comment type="caution">
    <text evidence="3">The sequence shown here is derived from an EMBL/GenBank/DDBJ whole genome shotgun (WGS) entry which is preliminary data.</text>
</comment>
<dbReference type="EMBL" id="CAUYUJ010019295">
    <property type="protein sequence ID" value="CAK0890100.1"/>
    <property type="molecule type" value="Genomic_DNA"/>
</dbReference>
<dbReference type="PRINTS" id="PR00105">
    <property type="entry name" value="C5METTRFRASE"/>
</dbReference>
<reference evidence="3" key="1">
    <citation type="submission" date="2023-10" db="EMBL/GenBank/DDBJ databases">
        <authorList>
            <person name="Chen Y."/>
            <person name="Shah S."/>
            <person name="Dougan E. K."/>
            <person name="Thang M."/>
            <person name="Chan C."/>
        </authorList>
    </citation>
    <scope>NUCLEOTIDE SEQUENCE [LARGE SCALE GENOMIC DNA]</scope>
</reference>
<proteinExistence type="predicted"/>
<gene>
    <name evidence="3" type="ORF">PCOR1329_LOCUS70408</name>
</gene>
<evidence type="ECO:0000256" key="2">
    <source>
        <dbReference type="ARBA" id="ARBA00022679"/>
    </source>
</evidence>
<sequence>DARPVFEYIQYLRNPNAPKPKLVILENVGGMLAPFRNPKFSEFKCPLDYLMRGTSCIADPKTKKNKPFKHGLEFLPDYKATYFTLDARTAGLPMRRRRVFILLVRVDVLEAAEVDISFAAALVAHIKTRPIERKPIDDFITPEMVLPSSYKKVKEDRQRLTVKGWEKINAARSKKGTKLLKLPNGKKVGQTGVSLFGKSASKEVLNQVSEREVESINFVYERLGIGNIPDELTININESTGRNTTGVGNIRMSTGSRIWYKKGNCLLNHATIFKIFGWDPATITIPDGVFPTALKRLQGNMIAIPTIGTALIVAIAFLPELSEWRKGHPLNPNKGKRVVSQAECVGV</sequence>
<keyword evidence="4" id="KW-1185">Reference proteome</keyword>
<keyword evidence="1" id="KW-0489">Methyltransferase</keyword>
<evidence type="ECO:0008006" key="5">
    <source>
        <dbReference type="Google" id="ProtNLM"/>
    </source>
</evidence>
<name>A0ABN9WY20_9DINO</name>
<dbReference type="Gene3D" id="3.40.50.150">
    <property type="entry name" value="Vaccinia Virus protein VP39"/>
    <property type="match status" value="1"/>
</dbReference>
<evidence type="ECO:0000256" key="1">
    <source>
        <dbReference type="ARBA" id="ARBA00022603"/>
    </source>
</evidence>
<dbReference type="InterPro" id="IPR001525">
    <property type="entry name" value="C5_MeTfrase"/>
</dbReference>
<keyword evidence="2" id="KW-0808">Transferase</keyword>
<protein>
    <recommendedName>
        <fullName evidence="5">DNA (cytosine-5-)-methyltransferase</fullName>
    </recommendedName>
</protein>
<dbReference type="InterPro" id="IPR029063">
    <property type="entry name" value="SAM-dependent_MTases_sf"/>
</dbReference>
<evidence type="ECO:0000313" key="3">
    <source>
        <dbReference type="EMBL" id="CAK0890100.1"/>
    </source>
</evidence>
<feature type="non-terminal residue" evidence="3">
    <location>
        <position position="1"/>
    </location>
</feature>
<evidence type="ECO:0000313" key="4">
    <source>
        <dbReference type="Proteomes" id="UP001189429"/>
    </source>
</evidence>
<organism evidence="3 4">
    <name type="scientific">Prorocentrum cordatum</name>
    <dbReference type="NCBI Taxonomy" id="2364126"/>
    <lineage>
        <taxon>Eukaryota</taxon>
        <taxon>Sar</taxon>
        <taxon>Alveolata</taxon>
        <taxon>Dinophyceae</taxon>
        <taxon>Prorocentrales</taxon>
        <taxon>Prorocentraceae</taxon>
        <taxon>Prorocentrum</taxon>
    </lineage>
</organism>